<keyword evidence="1" id="KW-0479">Metal-binding</keyword>
<dbReference type="InterPro" id="IPR006564">
    <property type="entry name" value="Znf_PMZ"/>
</dbReference>
<reference evidence="6" key="2">
    <citation type="journal article" date="2024" name="Plant">
        <title>Genomic evolution and insights into agronomic trait innovations of Sesamum species.</title>
        <authorList>
            <person name="Miao H."/>
            <person name="Wang L."/>
            <person name="Qu L."/>
            <person name="Liu H."/>
            <person name="Sun Y."/>
            <person name="Le M."/>
            <person name="Wang Q."/>
            <person name="Wei S."/>
            <person name="Zheng Y."/>
            <person name="Lin W."/>
            <person name="Duan Y."/>
            <person name="Cao H."/>
            <person name="Xiong S."/>
            <person name="Wang X."/>
            <person name="Wei L."/>
            <person name="Li C."/>
            <person name="Ma Q."/>
            <person name="Ju M."/>
            <person name="Zhao R."/>
            <person name="Li G."/>
            <person name="Mu C."/>
            <person name="Tian Q."/>
            <person name="Mei H."/>
            <person name="Zhang T."/>
            <person name="Gao T."/>
            <person name="Zhang H."/>
        </authorList>
    </citation>
    <scope>NUCLEOTIDE SEQUENCE</scope>
    <source>
        <strain evidence="6">KEN1</strain>
    </source>
</reference>
<dbReference type="AlphaFoldDB" id="A0AAW2U2B9"/>
<evidence type="ECO:0000256" key="4">
    <source>
        <dbReference type="PROSITE-ProRule" id="PRU00325"/>
    </source>
</evidence>
<evidence type="ECO:0000256" key="1">
    <source>
        <dbReference type="ARBA" id="ARBA00022723"/>
    </source>
</evidence>
<organism evidence="6">
    <name type="scientific">Sesamum latifolium</name>
    <dbReference type="NCBI Taxonomy" id="2727402"/>
    <lineage>
        <taxon>Eukaryota</taxon>
        <taxon>Viridiplantae</taxon>
        <taxon>Streptophyta</taxon>
        <taxon>Embryophyta</taxon>
        <taxon>Tracheophyta</taxon>
        <taxon>Spermatophyta</taxon>
        <taxon>Magnoliopsida</taxon>
        <taxon>eudicotyledons</taxon>
        <taxon>Gunneridae</taxon>
        <taxon>Pentapetalae</taxon>
        <taxon>asterids</taxon>
        <taxon>lamiids</taxon>
        <taxon>Lamiales</taxon>
        <taxon>Pedaliaceae</taxon>
        <taxon>Sesamum</taxon>
    </lineage>
</organism>
<comment type="caution">
    <text evidence="6">The sequence shown here is derived from an EMBL/GenBank/DDBJ whole genome shotgun (WGS) entry which is preliminary data.</text>
</comment>
<evidence type="ECO:0000256" key="2">
    <source>
        <dbReference type="ARBA" id="ARBA00022771"/>
    </source>
</evidence>
<dbReference type="InterPro" id="IPR007527">
    <property type="entry name" value="Znf_SWIM"/>
</dbReference>
<evidence type="ECO:0000313" key="6">
    <source>
        <dbReference type="EMBL" id="KAL0410982.1"/>
    </source>
</evidence>
<reference evidence="6" key="1">
    <citation type="submission" date="2020-06" db="EMBL/GenBank/DDBJ databases">
        <authorList>
            <person name="Li T."/>
            <person name="Hu X."/>
            <person name="Zhang T."/>
            <person name="Song X."/>
            <person name="Zhang H."/>
            <person name="Dai N."/>
            <person name="Sheng W."/>
            <person name="Hou X."/>
            <person name="Wei L."/>
        </authorList>
    </citation>
    <scope>NUCLEOTIDE SEQUENCE</scope>
    <source>
        <strain evidence="6">KEN1</strain>
        <tissue evidence="6">Leaf</tissue>
    </source>
</reference>
<name>A0AAW2U2B9_9LAMI</name>
<sequence>MCKAYLCQLQASVCWSRYEERLLIPAEQWSTHAFDLRLKNDHVIDNISESFNHWVGEHRVLNDVRDESRNCKLLVADQFGFEILDGSVHYVVNLTHRTCDCRVWDIRGIYCRHAALGIAYMRDNLEYFTDNMFRKERYMGAYSYIIHPIPELSFCPLDVDVNPINLKPPSVNEGNSRGEISQSQMSAATNVPLVDILQRIRGTKRKDQVDSLQPSQASSIP</sequence>
<protein>
    <recommendedName>
        <fullName evidence="5">SWIM-type domain-containing protein</fullName>
    </recommendedName>
</protein>
<dbReference type="PROSITE" id="PS50966">
    <property type="entry name" value="ZF_SWIM"/>
    <property type="match status" value="1"/>
</dbReference>
<proteinExistence type="predicted"/>
<gene>
    <name evidence="6" type="ORF">Slati_3687900</name>
</gene>
<dbReference type="SMART" id="SM00575">
    <property type="entry name" value="ZnF_PMZ"/>
    <property type="match status" value="1"/>
</dbReference>
<accession>A0AAW2U2B9</accession>
<dbReference type="EMBL" id="JACGWN010000013">
    <property type="protein sequence ID" value="KAL0410982.1"/>
    <property type="molecule type" value="Genomic_DNA"/>
</dbReference>
<dbReference type="Pfam" id="PF04434">
    <property type="entry name" value="SWIM"/>
    <property type="match status" value="1"/>
</dbReference>
<dbReference type="PANTHER" id="PTHR31973">
    <property type="entry name" value="POLYPROTEIN, PUTATIVE-RELATED"/>
    <property type="match status" value="1"/>
</dbReference>
<feature type="domain" description="SWIM-type" evidence="5">
    <location>
        <begin position="90"/>
        <end position="122"/>
    </location>
</feature>
<keyword evidence="2 4" id="KW-0863">Zinc-finger</keyword>
<keyword evidence="3" id="KW-0862">Zinc</keyword>
<evidence type="ECO:0000259" key="5">
    <source>
        <dbReference type="PROSITE" id="PS50966"/>
    </source>
</evidence>
<dbReference type="GO" id="GO:0008270">
    <property type="term" value="F:zinc ion binding"/>
    <property type="evidence" value="ECO:0007669"/>
    <property type="project" value="UniProtKB-KW"/>
</dbReference>
<dbReference type="PANTHER" id="PTHR31973:SF187">
    <property type="entry name" value="MUTATOR TRANSPOSASE MUDRA PROTEIN"/>
    <property type="match status" value="1"/>
</dbReference>
<evidence type="ECO:0000256" key="3">
    <source>
        <dbReference type="ARBA" id="ARBA00022833"/>
    </source>
</evidence>